<proteinExistence type="predicted"/>
<accession>A0A8H5BN47</accession>
<feature type="compositionally biased region" description="Polar residues" evidence="2">
    <location>
        <begin position="1"/>
        <end position="28"/>
    </location>
</feature>
<sequence length="146" mass="15814">MPLFKSNSTRRASASPVRDSNTTTNSRSGGLFSRDSRSSYDSGSSRSSIGGSGTRNGGGGFLGLGKNKNHLDNDPSIISARQKIADAERAERDADMALRQARQAVDEAKDQVRMLEREAVEDSKRAKAKQAEAKIINKTARHLGRH</sequence>
<gene>
    <name evidence="3" type="ORF">D9611_000397</name>
</gene>
<dbReference type="Proteomes" id="UP000541558">
    <property type="component" value="Unassembled WGS sequence"/>
</dbReference>
<keyword evidence="4" id="KW-1185">Reference proteome</keyword>
<evidence type="ECO:0000313" key="3">
    <source>
        <dbReference type="EMBL" id="KAF5326450.1"/>
    </source>
</evidence>
<evidence type="ECO:0000313" key="4">
    <source>
        <dbReference type="Proteomes" id="UP000541558"/>
    </source>
</evidence>
<feature type="compositionally biased region" description="Low complexity" evidence="2">
    <location>
        <begin position="39"/>
        <end position="49"/>
    </location>
</feature>
<keyword evidence="1" id="KW-0175">Coiled coil</keyword>
<feature type="region of interest" description="Disordered" evidence="2">
    <location>
        <begin position="1"/>
        <end position="76"/>
    </location>
</feature>
<evidence type="ECO:0000256" key="1">
    <source>
        <dbReference type="SAM" id="Coils"/>
    </source>
</evidence>
<comment type="caution">
    <text evidence="3">The sequence shown here is derived from an EMBL/GenBank/DDBJ whole genome shotgun (WGS) entry which is preliminary data.</text>
</comment>
<dbReference type="OrthoDB" id="3211582at2759"/>
<name>A0A8H5BN47_9AGAR</name>
<dbReference type="AlphaFoldDB" id="A0A8H5BN47"/>
<reference evidence="3 4" key="1">
    <citation type="journal article" date="2020" name="ISME J.">
        <title>Uncovering the hidden diversity of litter-decomposition mechanisms in mushroom-forming fungi.</title>
        <authorList>
            <person name="Floudas D."/>
            <person name="Bentzer J."/>
            <person name="Ahren D."/>
            <person name="Johansson T."/>
            <person name="Persson P."/>
            <person name="Tunlid A."/>
        </authorList>
    </citation>
    <scope>NUCLEOTIDE SEQUENCE [LARGE SCALE GENOMIC DNA]</scope>
    <source>
        <strain evidence="3 4">CBS 175.51</strain>
    </source>
</reference>
<protein>
    <submittedName>
        <fullName evidence="3">Uncharacterized protein</fullName>
    </submittedName>
</protein>
<evidence type="ECO:0000256" key="2">
    <source>
        <dbReference type="SAM" id="MobiDB-lite"/>
    </source>
</evidence>
<feature type="compositionally biased region" description="Gly residues" evidence="2">
    <location>
        <begin position="50"/>
        <end position="63"/>
    </location>
</feature>
<feature type="coiled-coil region" evidence="1">
    <location>
        <begin position="80"/>
        <end position="125"/>
    </location>
</feature>
<dbReference type="EMBL" id="JAACJK010000163">
    <property type="protein sequence ID" value="KAF5326450.1"/>
    <property type="molecule type" value="Genomic_DNA"/>
</dbReference>
<organism evidence="3 4">
    <name type="scientific">Ephemerocybe angulata</name>
    <dbReference type="NCBI Taxonomy" id="980116"/>
    <lineage>
        <taxon>Eukaryota</taxon>
        <taxon>Fungi</taxon>
        <taxon>Dikarya</taxon>
        <taxon>Basidiomycota</taxon>
        <taxon>Agaricomycotina</taxon>
        <taxon>Agaricomycetes</taxon>
        <taxon>Agaricomycetidae</taxon>
        <taxon>Agaricales</taxon>
        <taxon>Agaricineae</taxon>
        <taxon>Psathyrellaceae</taxon>
        <taxon>Ephemerocybe</taxon>
    </lineage>
</organism>